<name>A0A3M0GZF7_9CORY</name>
<dbReference type="EMBL" id="REGC01000001">
    <property type="protein sequence ID" value="RMB64496.1"/>
    <property type="molecule type" value="Genomic_DNA"/>
</dbReference>
<dbReference type="EMBL" id="JAACBX020000001">
    <property type="protein sequence ID" value="MBM0243832.1"/>
    <property type="molecule type" value="Genomic_DNA"/>
</dbReference>
<evidence type="ECO:0000259" key="3">
    <source>
        <dbReference type="SMART" id="SM00382"/>
    </source>
</evidence>
<protein>
    <submittedName>
        <fullName evidence="5">ATP-binding cassette domain-containing protein</fullName>
    </submittedName>
</protein>
<sequence>MDIDDIQLVKGSIVQVLVPPDDIVENVARELGEIFSTSAIIGTDSSAQMSYLRDTCIEEVVLGLENQGEDPARMQAQGEEMLAAVGLSDYAEKNPTQLSGGQTRRLAAACVAIREPEVLIICEPSAGLDPTSLAMMAQLLHSLHNTCVLAVSSKHWPELGGEVVGDIPQPAPIHLQSISDHGAQEYLGPLTARRGQEKKRWWQSAKPSGNTFSVGPVTIPVRGGGVTWLRGANGTGKTSLLRAAAGLDGAQRPAEPRGLVLQSPYDQVIYSTLGDFVPNTALRELLELDADEHPLDLSASRLRLAQTAHVVEMGHAIVLMDEPDSLLSLSDRALMHQLIHSALESGTAIVLTCHDPGFVAEIAQYVSVREVELSNTGGSAEGTD</sequence>
<evidence type="ECO:0000313" key="4">
    <source>
        <dbReference type="EMBL" id="MBM0243832.1"/>
    </source>
</evidence>
<evidence type="ECO:0000313" key="6">
    <source>
        <dbReference type="Proteomes" id="UP000270649"/>
    </source>
</evidence>
<dbReference type="GO" id="GO:0005886">
    <property type="term" value="C:plasma membrane"/>
    <property type="evidence" value="ECO:0007669"/>
    <property type="project" value="TreeGrafter"/>
</dbReference>
<organism evidence="5 6">
    <name type="scientific">Corynebacterium macginleyi</name>
    <dbReference type="NCBI Taxonomy" id="38290"/>
    <lineage>
        <taxon>Bacteria</taxon>
        <taxon>Bacillati</taxon>
        <taxon>Actinomycetota</taxon>
        <taxon>Actinomycetes</taxon>
        <taxon>Mycobacteriales</taxon>
        <taxon>Corynebacteriaceae</taxon>
        <taxon>Corynebacterium</taxon>
    </lineage>
</organism>
<proteinExistence type="predicted"/>
<evidence type="ECO:0000256" key="1">
    <source>
        <dbReference type="ARBA" id="ARBA00022741"/>
    </source>
</evidence>
<dbReference type="SMART" id="SM00382">
    <property type="entry name" value="AAA"/>
    <property type="match status" value="1"/>
</dbReference>
<feature type="domain" description="AAA+ ATPase" evidence="3">
    <location>
        <begin position="223"/>
        <end position="373"/>
    </location>
</feature>
<reference evidence="4 7" key="2">
    <citation type="submission" date="2021-01" db="EMBL/GenBank/DDBJ databases">
        <title>Complete genome sequences of Corynebacterium macginleyi strains isolated from infectious keratitis.</title>
        <authorList>
            <person name="Sagerfors S."/>
            <person name="Poehlein A."/>
            <person name="Soderquist B."/>
            <person name="Bruggemann H."/>
        </authorList>
    </citation>
    <scope>NUCLEOTIDE SEQUENCE [LARGE SCALE GENOMIC DNA]</scope>
    <source>
        <strain evidence="4 7">12T220</strain>
    </source>
</reference>
<gene>
    <name evidence="5" type="ORF">D9543_01600</name>
    <name evidence="4" type="ORF">GWO63_006025</name>
</gene>
<dbReference type="GeneID" id="92746122"/>
<keyword evidence="1" id="KW-0547">Nucleotide-binding</keyword>
<dbReference type="InterPro" id="IPR003593">
    <property type="entry name" value="AAA+_ATPase"/>
</dbReference>
<dbReference type="InterPro" id="IPR015854">
    <property type="entry name" value="ABC_transpr_LolD-like"/>
</dbReference>
<keyword evidence="2 5" id="KW-0067">ATP-binding</keyword>
<accession>A0A3M0GZF7</accession>
<evidence type="ECO:0000313" key="5">
    <source>
        <dbReference type="EMBL" id="RMB64496.1"/>
    </source>
</evidence>
<dbReference type="Proteomes" id="UP001518680">
    <property type="component" value="Unassembled WGS sequence"/>
</dbReference>
<dbReference type="InterPro" id="IPR003439">
    <property type="entry name" value="ABC_transporter-like_ATP-bd"/>
</dbReference>
<dbReference type="InterPro" id="IPR027417">
    <property type="entry name" value="P-loop_NTPase"/>
</dbReference>
<dbReference type="GO" id="GO:0022857">
    <property type="term" value="F:transmembrane transporter activity"/>
    <property type="evidence" value="ECO:0007669"/>
    <property type="project" value="TreeGrafter"/>
</dbReference>
<dbReference type="OrthoDB" id="501320at2"/>
<dbReference type="SUPFAM" id="SSF52540">
    <property type="entry name" value="P-loop containing nucleoside triphosphate hydrolases"/>
    <property type="match status" value="2"/>
</dbReference>
<dbReference type="Proteomes" id="UP000270649">
    <property type="component" value="Unassembled WGS sequence"/>
</dbReference>
<dbReference type="Pfam" id="PF00005">
    <property type="entry name" value="ABC_tran"/>
    <property type="match status" value="1"/>
</dbReference>
<evidence type="ECO:0000256" key="2">
    <source>
        <dbReference type="ARBA" id="ARBA00022840"/>
    </source>
</evidence>
<dbReference type="RefSeq" id="WP_121910687.1">
    <property type="nucleotide sequence ID" value="NZ_CP068292.1"/>
</dbReference>
<dbReference type="AlphaFoldDB" id="A0A3M0GZF7"/>
<dbReference type="PANTHER" id="PTHR24220">
    <property type="entry name" value="IMPORT ATP-BINDING PROTEIN"/>
    <property type="match status" value="1"/>
</dbReference>
<keyword evidence="7" id="KW-1185">Reference proteome</keyword>
<reference evidence="5 6" key="1">
    <citation type="submission" date="2018-10" db="EMBL/GenBank/DDBJ databases">
        <title>Corynebacterium macginleyi genome sequencing and assembly of the type strain and two clinical samples.</title>
        <authorList>
            <person name="Bernier A.-M."/>
            <person name="Bernard K."/>
        </authorList>
    </citation>
    <scope>NUCLEOTIDE SEQUENCE [LARGE SCALE GENOMIC DNA]</scope>
    <source>
        <strain evidence="5 6">NML 120205</strain>
    </source>
</reference>
<dbReference type="GO" id="GO:0016887">
    <property type="term" value="F:ATP hydrolysis activity"/>
    <property type="evidence" value="ECO:0007669"/>
    <property type="project" value="InterPro"/>
</dbReference>
<dbReference type="GO" id="GO:0005524">
    <property type="term" value="F:ATP binding"/>
    <property type="evidence" value="ECO:0007669"/>
    <property type="project" value="UniProtKB-KW"/>
</dbReference>
<comment type="caution">
    <text evidence="5">The sequence shown here is derived from an EMBL/GenBank/DDBJ whole genome shotgun (WGS) entry which is preliminary data.</text>
</comment>
<dbReference type="Gene3D" id="3.40.50.300">
    <property type="entry name" value="P-loop containing nucleotide triphosphate hydrolases"/>
    <property type="match status" value="2"/>
</dbReference>
<evidence type="ECO:0000313" key="7">
    <source>
        <dbReference type="Proteomes" id="UP001518680"/>
    </source>
</evidence>